<dbReference type="STRING" id="50429.A0A2B4SM75"/>
<dbReference type="Pfam" id="PF00078">
    <property type="entry name" value="RVT_1"/>
    <property type="match status" value="1"/>
</dbReference>
<feature type="domain" description="Reverse transcriptase" evidence="1">
    <location>
        <begin position="1"/>
        <end position="207"/>
    </location>
</feature>
<dbReference type="InterPro" id="IPR000477">
    <property type="entry name" value="RT_dom"/>
</dbReference>
<keyword evidence="3" id="KW-1185">Reference proteome</keyword>
<keyword evidence="2" id="KW-0548">Nucleotidyltransferase</keyword>
<comment type="caution">
    <text evidence="2">The sequence shown here is derived from an EMBL/GenBank/DDBJ whole genome shotgun (WGS) entry which is preliminary data.</text>
</comment>
<dbReference type="Proteomes" id="UP000225706">
    <property type="component" value="Unassembled WGS sequence"/>
</dbReference>
<dbReference type="AlphaFoldDB" id="A0A2B4SM75"/>
<accession>A0A2B4SM75</accession>
<evidence type="ECO:0000259" key="1">
    <source>
        <dbReference type="PROSITE" id="PS50878"/>
    </source>
</evidence>
<evidence type="ECO:0000313" key="3">
    <source>
        <dbReference type="Proteomes" id="UP000225706"/>
    </source>
</evidence>
<gene>
    <name evidence="2" type="primary">RTase</name>
    <name evidence="2" type="ORF">AWC38_SpisGene4209</name>
</gene>
<evidence type="ECO:0000313" key="2">
    <source>
        <dbReference type="EMBL" id="PFX31001.1"/>
    </source>
</evidence>
<reference evidence="3" key="1">
    <citation type="journal article" date="2017" name="bioRxiv">
        <title>Comparative analysis of the genomes of Stylophora pistillata and Acropora digitifera provides evidence for extensive differences between species of corals.</title>
        <authorList>
            <person name="Voolstra C.R."/>
            <person name="Li Y."/>
            <person name="Liew Y.J."/>
            <person name="Baumgarten S."/>
            <person name="Zoccola D."/>
            <person name="Flot J.-F."/>
            <person name="Tambutte S."/>
            <person name="Allemand D."/>
            <person name="Aranda M."/>
        </authorList>
    </citation>
    <scope>NUCLEOTIDE SEQUENCE [LARGE SCALE GENOMIC DNA]</scope>
</reference>
<protein>
    <submittedName>
        <fullName evidence="2">Putative RNA-directed DNA polymerase from transposon BS</fullName>
    </submittedName>
</protein>
<dbReference type="OrthoDB" id="5954387at2759"/>
<keyword evidence="2" id="KW-0695">RNA-directed DNA polymerase</keyword>
<keyword evidence="2" id="KW-0808">Transferase</keyword>
<dbReference type="PANTHER" id="PTHR33332">
    <property type="entry name" value="REVERSE TRANSCRIPTASE DOMAIN-CONTAINING PROTEIN"/>
    <property type="match status" value="1"/>
</dbReference>
<dbReference type="PROSITE" id="PS50878">
    <property type="entry name" value="RT_POL"/>
    <property type="match status" value="1"/>
</dbReference>
<proteinExistence type="predicted"/>
<sequence length="207" mass="23469">MKYLTDFQLLNDNQQGFRPSRSCVTQLLQLVHEWLQAMDKLGSVDAVFLDFAKALDKVSHAHVPYKLECYGIKDQILSWLRDFLTSRKQRVVIEGQASDWLSVTPEVPQGSKLGPLLFLVYINDLPYSVTYNSDLVADDAVLHCHIRNRLDCDLLQEDLSSTSEWSSRVLGLIKRTFGYSNKTGIKTAFKALVLSSRTLAQSGTLIW</sequence>
<dbReference type="GO" id="GO:0003964">
    <property type="term" value="F:RNA-directed DNA polymerase activity"/>
    <property type="evidence" value="ECO:0007669"/>
    <property type="project" value="UniProtKB-KW"/>
</dbReference>
<organism evidence="2 3">
    <name type="scientific">Stylophora pistillata</name>
    <name type="common">Smooth cauliflower coral</name>
    <dbReference type="NCBI Taxonomy" id="50429"/>
    <lineage>
        <taxon>Eukaryota</taxon>
        <taxon>Metazoa</taxon>
        <taxon>Cnidaria</taxon>
        <taxon>Anthozoa</taxon>
        <taxon>Hexacorallia</taxon>
        <taxon>Scleractinia</taxon>
        <taxon>Astrocoeniina</taxon>
        <taxon>Pocilloporidae</taxon>
        <taxon>Stylophora</taxon>
    </lineage>
</organism>
<dbReference type="EMBL" id="LSMT01000042">
    <property type="protein sequence ID" value="PFX31001.1"/>
    <property type="molecule type" value="Genomic_DNA"/>
</dbReference>
<name>A0A2B4SM75_STYPI</name>